<sequence>MCLIGSVCFQNVMHGRCKGTLTEIQQFQKRIVDTLVELDAYDEGGSIKRINSSEVVNEKHIVDMDIWILLNKPVNISGEFEFIEEFSLSNILIIEHVGGPEESQKTIAKMNLYMQEHNLKAIGSAYNHSLHKVKRGLSEDEMHFKIYLSIENK</sequence>
<protein>
    <submittedName>
        <fullName evidence="1">Uncharacterized protein</fullName>
    </submittedName>
</protein>
<gene>
    <name evidence="1" type="ORF">E5329_25365</name>
</gene>
<accession>A0AC61RNT1</accession>
<name>A0AC61RNT1_9FIRM</name>
<evidence type="ECO:0000313" key="1">
    <source>
        <dbReference type="EMBL" id="TGY88729.1"/>
    </source>
</evidence>
<dbReference type="Proteomes" id="UP000304953">
    <property type="component" value="Unassembled WGS sequence"/>
</dbReference>
<organism evidence="1 2">
    <name type="scientific">Petralouisia muris</name>
    <dbReference type="NCBI Taxonomy" id="3032872"/>
    <lineage>
        <taxon>Bacteria</taxon>
        <taxon>Bacillati</taxon>
        <taxon>Bacillota</taxon>
        <taxon>Clostridia</taxon>
        <taxon>Lachnospirales</taxon>
        <taxon>Lachnospiraceae</taxon>
        <taxon>Petralouisia</taxon>
    </lineage>
</organism>
<reference evidence="1" key="1">
    <citation type="submission" date="2019-04" db="EMBL/GenBank/DDBJ databases">
        <title>Microbes associate with the intestines of laboratory mice.</title>
        <authorList>
            <person name="Navarre W."/>
            <person name="Wong E."/>
            <person name="Huang K."/>
            <person name="Tropini C."/>
            <person name="Ng K."/>
            <person name="Yu B."/>
        </authorList>
    </citation>
    <scope>NUCLEOTIDE SEQUENCE</scope>
    <source>
        <strain evidence="1">NM01_1-7b</strain>
    </source>
</reference>
<evidence type="ECO:0000313" key="2">
    <source>
        <dbReference type="Proteomes" id="UP000304953"/>
    </source>
</evidence>
<keyword evidence="2" id="KW-1185">Reference proteome</keyword>
<comment type="caution">
    <text evidence="1">The sequence shown here is derived from an EMBL/GenBank/DDBJ whole genome shotgun (WGS) entry which is preliminary data.</text>
</comment>
<dbReference type="EMBL" id="SRYA01000095">
    <property type="protein sequence ID" value="TGY88729.1"/>
    <property type="molecule type" value="Genomic_DNA"/>
</dbReference>
<proteinExistence type="predicted"/>